<dbReference type="Proteomes" id="UP000092124">
    <property type="component" value="Unassembled WGS sequence"/>
</dbReference>
<evidence type="ECO:0000313" key="2">
    <source>
        <dbReference type="EMBL" id="OBS64069.1"/>
    </source>
</evidence>
<organism evidence="2 3">
    <name type="scientific">Neotoma lepida</name>
    <name type="common">Desert woodrat</name>
    <dbReference type="NCBI Taxonomy" id="56216"/>
    <lineage>
        <taxon>Eukaryota</taxon>
        <taxon>Metazoa</taxon>
        <taxon>Chordata</taxon>
        <taxon>Craniata</taxon>
        <taxon>Vertebrata</taxon>
        <taxon>Euteleostomi</taxon>
        <taxon>Mammalia</taxon>
        <taxon>Eutheria</taxon>
        <taxon>Euarchontoglires</taxon>
        <taxon>Glires</taxon>
        <taxon>Rodentia</taxon>
        <taxon>Myomorpha</taxon>
        <taxon>Muroidea</taxon>
        <taxon>Cricetidae</taxon>
        <taxon>Neotominae</taxon>
        <taxon>Neotoma</taxon>
    </lineage>
</organism>
<dbReference type="InterPro" id="IPR002110">
    <property type="entry name" value="Ankyrin_rpt"/>
</dbReference>
<dbReference type="SUPFAM" id="SSF48403">
    <property type="entry name" value="Ankyrin repeat"/>
    <property type="match status" value="1"/>
</dbReference>
<name>A0A1A6GDY4_NEOLE</name>
<dbReference type="PROSITE" id="PS50088">
    <property type="entry name" value="ANK_REPEAT"/>
    <property type="match status" value="1"/>
</dbReference>
<dbReference type="EMBL" id="LZPO01097430">
    <property type="protein sequence ID" value="OBS64069.1"/>
    <property type="molecule type" value="Genomic_DNA"/>
</dbReference>
<dbReference type="InterPro" id="IPR050657">
    <property type="entry name" value="Ankyrin_repeat_domain"/>
</dbReference>
<protein>
    <submittedName>
        <fullName evidence="2">Uncharacterized protein</fullName>
    </submittedName>
</protein>
<keyword evidence="3" id="KW-1185">Reference proteome</keyword>
<dbReference type="InterPro" id="IPR036770">
    <property type="entry name" value="Ankyrin_rpt-contain_sf"/>
</dbReference>
<dbReference type="SMART" id="SM00248">
    <property type="entry name" value="ANK"/>
    <property type="match status" value="2"/>
</dbReference>
<proteinExistence type="predicted"/>
<accession>A0A1A6GDY4</accession>
<dbReference type="Gene3D" id="1.25.40.20">
    <property type="entry name" value="Ankyrin repeat-containing domain"/>
    <property type="match status" value="1"/>
</dbReference>
<evidence type="ECO:0000256" key="1">
    <source>
        <dbReference type="PROSITE-ProRule" id="PRU00023"/>
    </source>
</evidence>
<feature type="repeat" description="ANK" evidence="1">
    <location>
        <begin position="46"/>
        <end position="78"/>
    </location>
</feature>
<dbReference type="PANTHER" id="PTHR24147">
    <property type="entry name" value="ANKYRIN REPEAT DOMAIN 36-RELATED"/>
    <property type="match status" value="1"/>
</dbReference>
<dbReference type="PANTHER" id="PTHR24147:SF64">
    <property type="entry name" value="ANKYRIN REPEAT DOMAIN-CONTAINING PROTEIN 19-RELATED"/>
    <property type="match status" value="1"/>
</dbReference>
<dbReference type="SUPFAM" id="SSF64484">
    <property type="entry name" value="beta and beta-prime subunits of DNA dependent RNA-polymerase"/>
    <property type="match status" value="1"/>
</dbReference>
<keyword evidence="1" id="KW-0040">ANK repeat</keyword>
<comment type="caution">
    <text evidence="2">The sequence shown here is derived from an EMBL/GenBank/DDBJ whole genome shotgun (WGS) entry which is preliminary data.</text>
</comment>
<sequence>MLLRTSCKYASVFNVTWNLQAIEHNNQKCLSVLLEHGADSHMKDFSENTALHYAMYNGNQKIIGILLEHGVNINTKSEIQHREHNYEVRSDETPNQPPPPPKALLVEKTQGIEAAQITIINEIKYRMINQGMNMNRRHVMLLSDLKTYKL</sequence>
<dbReference type="AlphaFoldDB" id="A0A1A6GDY4"/>
<dbReference type="STRING" id="56216.A0A1A6GDY4"/>
<dbReference type="PROSITE" id="PS50297">
    <property type="entry name" value="ANK_REP_REGION"/>
    <property type="match status" value="1"/>
</dbReference>
<dbReference type="Pfam" id="PF12796">
    <property type="entry name" value="Ank_2"/>
    <property type="match status" value="1"/>
</dbReference>
<reference evidence="2 3" key="1">
    <citation type="submission" date="2016-06" db="EMBL/GenBank/DDBJ databases">
        <title>The Draft Genome Sequence and Annotation of the Desert Woodrat Neotoma lepida.</title>
        <authorList>
            <person name="Campbell M."/>
            <person name="Oakeson K.F."/>
            <person name="Yandell M."/>
            <person name="Halpert J.R."/>
            <person name="Dearing D."/>
        </authorList>
    </citation>
    <scope>NUCLEOTIDE SEQUENCE [LARGE SCALE GENOMIC DNA]</scope>
    <source>
        <strain evidence="2">417</strain>
        <tissue evidence="2">Liver</tissue>
    </source>
</reference>
<evidence type="ECO:0000313" key="3">
    <source>
        <dbReference type="Proteomes" id="UP000092124"/>
    </source>
</evidence>
<gene>
    <name evidence="2" type="ORF">A6R68_07392</name>
</gene>
<dbReference type="OrthoDB" id="19174at2759"/>